<evidence type="ECO:0000256" key="2">
    <source>
        <dbReference type="ARBA" id="ARBA00022448"/>
    </source>
</evidence>
<dbReference type="EMBL" id="LFWA01000002">
    <property type="protein sequence ID" value="KTW32309.1"/>
    <property type="molecule type" value="Genomic_DNA"/>
</dbReference>
<evidence type="ECO:0000256" key="4">
    <source>
        <dbReference type="ARBA" id="ARBA00022989"/>
    </source>
</evidence>
<keyword evidence="5 6" id="KW-0472">Membrane</keyword>
<evidence type="ECO:0000256" key="3">
    <source>
        <dbReference type="ARBA" id="ARBA00022692"/>
    </source>
</evidence>
<keyword evidence="3 6" id="KW-0812">Transmembrane</keyword>
<keyword evidence="2" id="KW-0813">Transport</keyword>
<organism evidence="7 8">
    <name type="scientific">Pneumocystis jirovecii (strain RU7)</name>
    <name type="common">Human pneumocystis pneumonia agent</name>
    <dbReference type="NCBI Taxonomy" id="1408657"/>
    <lineage>
        <taxon>Eukaryota</taxon>
        <taxon>Fungi</taxon>
        <taxon>Dikarya</taxon>
        <taxon>Ascomycota</taxon>
        <taxon>Taphrinomycotina</taxon>
        <taxon>Pneumocystomycetes</taxon>
        <taxon>Pneumocystaceae</taxon>
        <taxon>Pneumocystis</taxon>
    </lineage>
</organism>
<keyword evidence="4 6" id="KW-1133">Transmembrane helix</keyword>
<proteinExistence type="predicted"/>
<dbReference type="RefSeq" id="XP_018231001.1">
    <property type="nucleotide sequence ID" value="XM_018372667.1"/>
</dbReference>
<dbReference type="Proteomes" id="UP000053447">
    <property type="component" value="Unassembled WGS sequence"/>
</dbReference>
<dbReference type="GeneID" id="28938922"/>
<comment type="caution">
    <text evidence="7">The sequence shown here is derived from an EMBL/GenBank/DDBJ whole genome shotgun (WGS) entry which is preliminary data.</text>
</comment>
<evidence type="ECO:0008006" key="9">
    <source>
        <dbReference type="Google" id="ProtNLM"/>
    </source>
</evidence>
<dbReference type="AlphaFoldDB" id="A0A0W4ZVA8"/>
<sequence>MVVSFSRIYEQQNDNRLEELESKISMLKDITTDIYKHASDTTMIDQGKQAITSLSQSVQASVLRLNRLLLVKTSIFKGVCFFILIFTILWMLSRYF</sequence>
<evidence type="ECO:0000313" key="7">
    <source>
        <dbReference type="EMBL" id="KTW32309.1"/>
    </source>
</evidence>
<dbReference type="GO" id="GO:0016020">
    <property type="term" value="C:membrane"/>
    <property type="evidence" value="ECO:0007669"/>
    <property type="project" value="UniProtKB-SubCell"/>
</dbReference>
<dbReference type="SUPFAM" id="SSF58038">
    <property type="entry name" value="SNARE fusion complex"/>
    <property type="match status" value="1"/>
</dbReference>
<name>A0A0W4ZVA8_PNEJ7</name>
<dbReference type="OrthoDB" id="3063237at2759"/>
<reference evidence="8" key="1">
    <citation type="journal article" date="2016" name="Nat. Commun.">
        <title>Genome analysis of three Pneumocystis species reveals adaptation mechanisms to life exclusively in mammalian hosts.</title>
        <authorList>
            <person name="Ma L."/>
            <person name="Chen Z."/>
            <person name="Huang D.W."/>
            <person name="Kutty G."/>
            <person name="Ishihara M."/>
            <person name="Wang H."/>
            <person name="Abouelleil A."/>
            <person name="Bishop L."/>
            <person name="Davey E."/>
            <person name="Deng R."/>
            <person name="Deng X."/>
            <person name="Fan L."/>
            <person name="Fantoni G."/>
            <person name="Fitzgerald M."/>
            <person name="Gogineni E."/>
            <person name="Goldberg J.M."/>
            <person name="Handley G."/>
            <person name="Hu X."/>
            <person name="Huber C."/>
            <person name="Jiao X."/>
            <person name="Jones K."/>
            <person name="Levin J.Z."/>
            <person name="Liu Y."/>
            <person name="Macdonald P."/>
            <person name="Melnikov A."/>
            <person name="Raley C."/>
            <person name="Sassi M."/>
            <person name="Sherman B.T."/>
            <person name="Song X."/>
            <person name="Sykes S."/>
            <person name="Tran B."/>
            <person name="Walsh L."/>
            <person name="Xia Y."/>
            <person name="Yang J."/>
            <person name="Young S."/>
            <person name="Zeng Q."/>
            <person name="Zheng X."/>
            <person name="Stephens R."/>
            <person name="Nusbaum C."/>
            <person name="Birren B.W."/>
            <person name="Azadi P."/>
            <person name="Lempicki R.A."/>
            <person name="Cuomo C.A."/>
            <person name="Kovacs J.A."/>
        </authorList>
    </citation>
    <scope>NUCLEOTIDE SEQUENCE [LARGE SCALE GENOMIC DNA]</scope>
    <source>
        <strain evidence="8">RU7</strain>
    </source>
</reference>
<evidence type="ECO:0000313" key="8">
    <source>
        <dbReference type="Proteomes" id="UP000053447"/>
    </source>
</evidence>
<evidence type="ECO:0000256" key="6">
    <source>
        <dbReference type="SAM" id="Phobius"/>
    </source>
</evidence>
<evidence type="ECO:0000256" key="5">
    <source>
        <dbReference type="ARBA" id="ARBA00023136"/>
    </source>
</evidence>
<dbReference type="PANTHER" id="PTHR12791">
    <property type="entry name" value="GOLGI SNARE BET1-RELATED"/>
    <property type="match status" value="1"/>
</dbReference>
<dbReference type="STRING" id="1408657.A0A0W4ZVA8"/>
<accession>A0A0W4ZVA8</accession>
<evidence type="ECO:0000256" key="1">
    <source>
        <dbReference type="ARBA" id="ARBA00004167"/>
    </source>
</evidence>
<gene>
    <name evidence="7" type="ORF">T551_00400</name>
</gene>
<feature type="transmembrane region" description="Helical" evidence="6">
    <location>
        <begin position="74"/>
        <end position="93"/>
    </location>
</feature>
<comment type="subcellular location">
    <subcellularLocation>
        <location evidence="1">Membrane</location>
        <topology evidence="1">Single-pass membrane protein</topology>
    </subcellularLocation>
</comment>
<keyword evidence="8" id="KW-1185">Reference proteome</keyword>
<protein>
    <recommendedName>
        <fullName evidence="9">t-SNARE coiled-coil homology domain-containing protein</fullName>
    </recommendedName>
</protein>
<dbReference type="VEuPathDB" id="FungiDB:T551_00400"/>